<dbReference type="GO" id="GO:0005737">
    <property type="term" value="C:cytoplasm"/>
    <property type="evidence" value="ECO:0007669"/>
    <property type="project" value="TreeGrafter"/>
</dbReference>
<reference evidence="4" key="1">
    <citation type="journal article" date="2016" name="Nat. Commun.">
        <title>The Gonium pectorale genome demonstrates co-option of cell cycle regulation during the evolution of multicellularity.</title>
        <authorList>
            <person name="Hanschen E.R."/>
            <person name="Marriage T.N."/>
            <person name="Ferris P.J."/>
            <person name="Hamaji T."/>
            <person name="Toyoda A."/>
            <person name="Fujiyama A."/>
            <person name="Neme R."/>
            <person name="Noguchi H."/>
            <person name="Minakuchi Y."/>
            <person name="Suzuki M."/>
            <person name="Kawai-Toyooka H."/>
            <person name="Smith D.R."/>
            <person name="Sparks H."/>
            <person name="Anderson J."/>
            <person name="Bakaric R."/>
            <person name="Luria V."/>
            <person name="Karger A."/>
            <person name="Kirschner M.W."/>
            <person name="Durand P.M."/>
            <person name="Michod R.E."/>
            <person name="Nozaki H."/>
            <person name="Olson B.J."/>
        </authorList>
    </citation>
    <scope>NUCLEOTIDE SEQUENCE [LARGE SCALE GENOMIC DNA]</scope>
    <source>
        <strain evidence="4">NIES-2863</strain>
    </source>
</reference>
<feature type="domain" description="J" evidence="2">
    <location>
        <begin position="24"/>
        <end position="88"/>
    </location>
</feature>
<dbReference type="InterPro" id="IPR036869">
    <property type="entry name" value="J_dom_sf"/>
</dbReference>
<dbReference type="SMART" id="SM00271">
    <property type="entry name" value="DnaJ"/>
    <property type="match status" value="1"/>
</dbReference>
<evidence type="ECO:0000259" key="2">
    <source>
        <dbReference type="PROSITE" id="PS50076"/>
    </source>
</evidence>
<proteinExistence type="predicted"/>
<dbReference type="EMBL" id="LSYV01000038">
    <property type="protein sequence ID" value="KXZ47151.1"/>
    <property type="molecule type" value="Genomic_DNA"/>
</dbReference>
<name>A0A150GBD1_GONPE</name>
<dbReference type="InterPro" id="IPR001623">
    <property type="entry name" value="DnaJ_domain"/>
</dbReference>
<evidence type="ECO:0000313" key="3">
    <source>
        <dbReference type="EMBL" id="KXZ47151.1"/>
    </source>
</evidence>
<feature type="region of interest" description="Disordered" evidence="1">
    <location>
        <begin position="221"/>
        <end position="240"/>
    </location>
</feature>
<feature type="region of interest" description="Disordered" evidence="1">
    <location>
        <begin position="95"/>
        <end position="115"/>
    </location>
</feature>
<gene>
    <name evidence="3" type="ORF">GPECTOR_37g157</name>
</gene>
<dbReference type="GO" id="GO:0042026">
    <property type="term" value="P:protein refolding"/>
    <property type="evidence" value="ECO:0007669"/>
    <property type="project" value="TreeGrafter"/>
</dbReference>
<organism evidence="3 4">
    <name type="scientific">Gonium pectorale</name>
    <name type="common">Green alga</name>
    <dbReference type="NCBI Taxonomy" id="33097"/>
    <lineage>
        <taxon>Eukaryota</taxon>
        <taxon>Viridiplantae</taxon>
        <taxon>Chlorophyta</taxon>
        <taxon>core chlorophytes</taxon>
        <taxon>Chlorophyceae</taxon>
        <taxon>CS clade</taxon>
        <taxon>Chlamydomonadales</taxon>
        <taxon>Volvocaceae</taxon>
        <taxon>Gonium</taxon>
    </lineage>
</organism>
<dbReference type="GO" id="GO:0051082">
    <property type="term" value="F:unfolded protein binding"/>
    <property type="evidence" value="ECO:0007669"/>
    <property type="project" value="TreeGrafter"/>
</dbReference>
<dbReference type="PROSITE" id="PS50076">
    <property type="entry name" value="DNAJ_2"/>
    <property type="match status" value="1"/>
</dbReference>
<sequence length="277" mass="29338">MEASLFGVKEVAGAPARVGDDGGRDYDVLGVAANASQDDIKTAFRRQAKLLHPDVSKSDDSEEDFMRLKEAYDVLSDQRQRAEYDQALRMAARRRAAAAAGPGPGSRRGGTAGGVRGARRVVVMEGDPFFGGMGGFATFDIGDSDDDDDDDMGVGGGFAFVDEDGFVIDLDADSDSDGEEPTLDSDLMEELEFMSWAASGNNMRASFQSSWQANAKKARRAARAAGGSGGQNVLSPDDKELLLRELPRQARNAAQQLFGPRLQVGAFTVGGGAGNEV</sequence>
<dbReference type="CDD" id="cd06257">
    <property type="entry name" value="DnaJ"/>
    <property type="match status" value="1"/>
</dbReference>
<dbReference type="OrthoDB" id="543414at2759"/>
<dbReference type="PROSITE" id="PS00636">
    <property type="entry name" value="DNAJ_1"/>
    <property type="match status" value="1"/>
</dbReference>
<dbReference type="AlphaFoldDB" id="A0A150GBD1"/>
<dbReference type="Gene3D" id="1.10.287.110">
    <property type="entry name" value="DnaJ domain"/>
    <property type="match status" value="1"/>
</dbReference>
<dbReference type="PRINTS" id="PR00625">
    <property type="entry name" value="JDOMAIN"/>
</dbReference>
<dbReference type="InterPro" id="IPR018253">
    <property type="entry name" value="DnaJ_domain_CS"/>
</dbReference>
<protein>
    <recommendedName>
        <fullName evidence="2">J domain-containing protein</fullName>
    </recommendedName>
</protein>
<dbReference type="STRING" id="33097.A0A150GBD1"/>
<keyword evidence="4" id="KW-1185">Reference proteome</keyword>
<dbReference type="PANTHER" id="PTHR43096">
    <property type="entry name" value="DNAJ HOMOLOG 1, MITOCHONDRIAL-RELATED"/>
    <property type="match status" value="1"/>
</dbReference>
<feature type="compositionally biased region" description="Gly residues" evidence="1">
    <location>
        <begin position="102"/>
        <end position="115"/>
    </location>
</feature>
<dbReference type="Proteomes" id="UP000075714">
    <property type="component" value="Unassembled WGS sequence"/>
</dbReference>
<comment type="caution">
    <text evidence="3">The sequence shown here is derived from an EMBL/GenBank/DDBJ whole genome shotgun (WGS) entry which is preliminary data.</text>
</comment>
<evidence type="ECO:0000256" key="1">
    <source>
        <dbReference type="SAM" id="MobiDB-lite"/>
    </source>
</evidence>
<evidence type="ECO:0000313" key="4">
    <source>
        <dbReference type="Proteomes" id="UP000075714"/>
    </source>
</evidence>
<dbReference type="PANTHER" id="PTHR43096:SF58">
    <property type="entry name" value="CHAPERONE DNAJ-DOMAIN SUPERFAMILY PROTEIN"/>
    <property type="match status" value="1"/>
</dbReference>
<dbReference type="Pfam" id="PF00226">
    <property type="entry name" value="DnaJ"/>
    <property type="match status" value="1"/>
</dbReference>
<accession>A0A150GBD1</accession>
<dbReference type="SUPFAM" id="SSF46565">
    <property type="entry name" value="Chaperone J-domain"/>
    <property type="match status" value="1"/>
</dbReference>